<dbReference type="RefSeq" id="WP_101028465.1">
    <property type="nucleotide sequence ID" value="NZ_CABMMZ010000026.1"/>
</dbReference>
<evidence type="ECO:0008006" key="3">
    <source>
        <dbReference type="Google" id="ProtNLM"/>
    </source>
</evidence>
<evidence type="ECO:0000313" key="2">
    <source>
        <dbReference type="Proteomes" id="UP000233425"/>
    </source>
</evidence>
<dbReference type="EMBL" id="NNSR01000026">
    <property type="protein sequence ID" value="PKD32395.1"/>
    <property type="molecule type" value="Genomic_DNA"/>
</dbReference>
<protein>
    <recommendedName>
        <fullName evidence="3">PTS HPr component phosphorylation site</fullName>
    </recommendedName>
</protein>
<accession>A0A2N0UZM9</accession>
<dbReference type="AlphaFoldDB" id="A0A2N0UZM9"/>
<evidence type="ECO:0000313" key="1">
    <source>
        <dbReference type="EMBL" id="PKD32395.1"/>
    </source>
</evidence>
<dbReference type="GeneID" id="93768505"/>
<reference evidence="1" key="1">
    <citation type="journal article" date="2018" name="Environ. Microbiol.">
        <title>Sporulation capability and amylosome conservation among diverse human colonic and rumen isolates of the keystone starch-degrader Ruminococcus bromii.</title>
        <authorList>
            <person name="Mukhopadhya I."/>
            <person name="Morais S."/>
            <person name="Laverde-Gomez J."/>
            <person name="Sheridan P.O."/>
            <person name="Walker A.W."/>
            <person name="Kelly W."/>
            <person name="Klieve A.V."/>
            <person name="Ouwerkerk D."/>
            <person name="Duncan S.H."/>
            <person name="Louis P."/>
            <person name="Koropatkin N."/>
            <person name="Cockburn D."/>
            <person name="Kibler R."/>
            <person name="Cooper P.J."/>
            <person name="Sandoval C."/>
            <person name="Crost E."/>
            <person name="Juge N."/>
            <person name="Bayer E.A."/>
            <person name="Flint H.J."/>
        </authorList>
    </citation>
    <scope>NUCLEOTIDE SEQUENCE [LARGE SCALE GENOMIC DNA]</scope>
    <source>
        <strain evidence="1">ATCC 27255</strain>
    </source>
</reference>
<name>A0A2N0UZM9_9FIRM</name>
<keyword evidence="2" id="KW-1185">Reference proteome</keyword>
<dbReference type="Proteomes" id="UP000233425">
    <property type="component" value="Unassembled WGS sequence"/>
</dbReference>
<sequence>MFSVPVSIKDKKEMIDMFETLAHFPDTVMMLRNGDNTVDAHSLMGFFTIDEKMPIELLLESEPDDNLKQAISKFAFVNA</sequence>
<gene>
    <name evidence="1" type="ORF">RBATCC27255_00343</name>
</gene>
<proteinExistence type="predicted"/>
<organism evidence="1 2">
    <name type="scientific">Ruminococcus bromii</name>
    <dbReference type="NCBI Taxonomy" id="40518"/>
    <lineage>
        <taxon>Bacteria</taxon>
        <taxon>Bacillati</taxon>
        <taxon>Bacillota</taxon>
        <taxon>Clostridia</taxon>
        <taxon>Eubacteriales</taxon>
        <taxon>Oscillospiraceae</taxon>
        <taxon>Ruminococcus</taxon>
    </lineage>
</organism>
<comment type="caution">
    <text evidence="1">The sequence shown here is derived from an EMBL/GenBank/DDBJ whole genome shotgun (WGS) entry which is preliminary data.</text>
</comment>